<keyword evidence="2" id="KW-1185">Reference proteome</keyword>
<accession>A0ABQ5LS71</accession>
<sequence length="73" mass="7175">MGDLPFRVEANGAAGMVECGFLCHCGLVSCLVAEVVDIKDVPPVAAGGASGFPAQAVSNRRQMAAASPAGAAS</sequence>
<dbReference type="EMBL" id="BROH01000003">
    <property type="protein sequence ID" value="GKY87468.1"/>
    <property type="molecule type" value="Genomic_DNA"/>
</dbReference>
<reference evidence="1" key="1">
    <citation type="journal article" date="2023" name="Int. J. Syst. Evol. Microbiol.">
        <title>Sinisalibacter aestuarii sp. nov., isolated from estuarine sediment of the Arakawa River.</title>
        <authorList>
            <person name="Arafat S.T."/>
            <person name="Hirano S."/>
            <person name="Sato A."/>
            <person name="Takeuchi K."/>
            <person name="Yasuda T."/>
            <person name="Terahara T."/>
            <person name="Hamada M."/>
            <person name="Kobayashi T."/>
        </authorList>
    </citation>
    <scope>NUCLEOTIDE SEQUENCE</scope>
    <source>
        <strain evidence="1">B-399</strain>
    </source>
</reference>
<name>A0ABQ5LS71_9RHOB</name>
<dbReference type="Proteomes" id="UP001144205">
    <property type="component" value="Unassembled WGS sequence"/>
</dbReference>
<comment type="caution">
    <text evidence="1">The sequence shown here is derived from an EMBL/GenBank/DDBJ whole genome shotgun (WGS) entry which is preliminary data.</text>
</comment>
<evidence type="ECO:0000313" key="1">
    <source>
        <dbReference type="EMBL" id="GKY87468.1"/>
    </source>
</evidence>
<evidence type="ECO:0000313" key="2">
    <source>
        <dbReference type="Proteomes" id="UP001144205"/>
    </source>
</evidence>
<dbReference type="PROSITE" id="PS51257">
    <property type="entry name" value="PROKAR_LIPOPROTEIN"/>
    <property type="match status" value="1"/>
</dbReference>
<protein>
    <submittedName>
        <fullName evidence="1">Uncharacterized protein</fullName>
    </submittedName>
</protein>
<gene>
    <name evidence="1" type="ORF">STA1M1_13370</name>
</gene>
<proteinExistence type="predicted"/>
<organism evidence="1 2">
    <name type="scientific">Sinisalibacter aestuarii</name>
    <dbReference type="NCBI Taxonomy" id="2949426"/>
    <lineage>
        <taxon>Bacteria</taxon>
        <taxon>Pseudomonadati</taxon>
        <taxon>Pseudomonadota</taxon>
        <taxon>Alphaproteobacteria</taxon>
        <taxon>Rhodobacterales</taxon>
        <taxon>Roseobacteraceae</taxon>
        <taxon>Sinisalibacter</taxon>
    </lineage>
</organism>